<feature type="domain" description="HYR-like" evidence="2">
    <location>
        <begin position="1074"/>
        <end position="1141"/>
    </location>
</feature>
<keyword evidence="4" id="KW-1185">Reference proteome</keyword>
<feature type="chain" id="PRO_5020190106" evidence="1">
    <location>
        <begin position="24"/>
        <end position="1581"/>
    </location>
</feature>
<name>A0A4U0ES33_9FLAO</name>
<evidence type="ECO:0000256" key="1">
    <source>
        <dbReference type="SAM" id="SignalP"/>
    </source>
</evidence>
<dbReference type="Gene3D" id="2.60.40.10">
    <property type="entry name" value="Immunoglobulins"/>
    <property type="match status" value="4"/>
</dbReference>
<feature type="domain" description="HYR-like" evidence="2">
    <location>
        <begin position="1153"/>
        <end position="1220"/>
    </location>
</feature>
<proteinExistence type="predicted"/>
<evidence type="ECO:0000313" key="4">
    <source>
        <dbReference type="Proteomes" id="UP000307657"/>
    </source>
</evidence>
<dbReference type="InterPro" id="IPR013783">
    <property type="entry name" value="Ig-like_fold"/>
</dbReference>
<feature type="domain" description="HYR-like" evidence="2">
    <location>
        <begin position="659"/>
        <end position="726"/>
    </location>
</feature>
<dbReference type="PANTHER" id="PTHR24273">
    <property type="entry name" value="FI04643P-RELATED"/>
    <property type="match status" value="1"/>
</dbReference>
<dbReference type="Pfam" id="PF23237">
    <property type="entry name" value="HYR_4C"/>
    <property type="match status" value="5"/>
</dbReference>
<dbReference type="RefSeq" id="WP_136844380.1">
    <property type="nucleotide sequence ID" value="NZ_SUPL01000006.1"/>
</dbReference>
<dbReference type="PANTHER" id="PTHR24273:SF32">
    <property type="entry name" value="HYALIN"/>
    <property type="match status" value="1"/>
</dbReference>
<sequence>MKTTATLVILICFNVLTMFGQQAGGESADWPKRTESARERVAFETLLKKRALKYNAQKAMSLRSSASTPSLVGTCNVITCGGFGLGDVTPNYSWGGFKTAVDGSTYAANVAYDCWDDNGTVDYSEGQYISYSNSDANIDTPGIISPSPDGGGFAIFSYKNEAIEQDLTVLPNTNYTVCFEIAVIPRYNNSNGNFDEFNPNLSFGIGSGGTVISDPLTYTHNDLNIHPVGDFPPKLTTATSGNSGFQNPGGWTEINPFWETVCITFKSDNSGNVNVFYKTGSPGESVVLVDGLRLSMEGYANPPKFTSTVNNTKSVVFCQPETTNLNDYISPSSIQPSGSVLTWSTNVDPLATSYHLTNTNVTAPGTYYAFYYNDVDNCASPVAQLNLLLSDFDAKIVAKTDVTCEGDTSGVIVAEGLNGTEPYTYSIDGGSNYQNSGIFSGLTDGDYTITVKDDNNCTVEVSATILSEDKENPIIEAPANYTIEGCDTKDIKDLIYSDTQEEISLGELQSALDGGGNASDDIAIDTITYIDEVVSSNSCTIEVKRTFTVTDTCGKTATDVQIIIIEDTIAPKFVETLPKDLKVECDAVPTAEVLTAKDNCSEAKVTFKEERTDGACDSEYTLIRTWTAADECGNSVSHKQTITVEDNTAPTFVEALPADATAECDNIPEAATLTATDNCDASVTVSFSESTSGDDDACPSEYTITRTWTVSDCAGNETSHTQTITVEDNTAPTFVEALPADATAECDNIPEAATLTATDNCDASVTVSFSESTSGDDDACPSEYTITRTWTVSDCAGNETSHTQTITVEDNTAPTFVEALPADATAECDNIPEAATLTATDNCDASVTVAYDEQRTDGSCPSNYILVRTWSVIDCAGNTNTHVQNITVEDTTVPTIDVEANDIMIQCDGSGNSGAIQAWLDSNGGASASDNCGTVTWTNNYSGATSNCADPIEVIFTATDECGNTATTTATYTIMDETAPTIDIEASDLTVQCDGLGNDIALQDWLNANGGASATDDCSTITWSNDFTGLSDNCGATGSATVTFTVSDSCGNESSTTATFTIEDITAPTFVEALPENVTVECDAVPTAETLTATDNCGDATVTFNETRNDGDCESNYTLVRTWTATDACGLETVHTQTITVQDTTAPTFVEALPENVTVECDAVPTTETLTATDNCGDATVTFNETRNDGDCESNYTLVRTWTATDACGLETVHTQTITVQDTTAPTFVEALPEDATVECNTVLPTAETLTATDNCDSNFIKVEYNEIRTDGSCGGNYILTRTWTAMDLCGNVAEHTQIITVQDTTAPIVTTEFESEITVNCGEIPSVPELEFEDNCASQIDVTFNETDTNDGSGSNFVITREWTVSDECDNTAIFTQTINVNIETNVTGGSTDLCIGDDFEYDLFQLLSGDYGTNGTWEVTSGNATLNENFFNPYELELGEYRFTYTDSEGECPSETEVIITLNDACIVLPCLDAFDPDQHIPKAVTANGDDNNDRFEIDVLDSDSECFDVTMELQIFNRWGALIYESKDYQNNWGGESHNSSVGSSGKVPTGTYYYILRLIENGELIASYAGPIYVGTK</sequence>
<feature type="signal peptide" evidence="1">
    <location>
        <begin position="1"/>
        <end position="23"/>
    </location>
</feature>
<reference evidence="3 4" key="1">
    <citation type="submission" date="2019-04" db="EMBL/GenBank/DDBJ databases">
        <title>Lacinutrix sp. nov., isolated from marine water.</title>
        <authorList>
            <person name="Kim W."/>
        </authorList>
    </citation>
    <scope>NUCLEOTIDE SEQUENCE [LARGE SCALE GENOMIC DNA]</scope>
    <source>
        <strain evidence="3 4">CAU 1491</strain>
    </source>
</reference>
<keyword evidence="1" id="KW-0732">Signal</keyword>
<dbReference type="Pfam" id="PF13585">
    <property type="entry name" value="CHU_C"/>
    <property type="match status" value="1"/>
</dbReference>
<dbReference type="InterPro" id="IPR057078">
    <property type="entry name" value="HYR-4C"/>
</dbReference>
<gene>
    <name evidence="3" type="ORF">E5167_11950</name>
</gene>
<feature type="domain" description="HYR-like" evidence="2">
    <location>
        <begin position="741"/>
        <end position="808"/>
    </location>
</feature>
<accession>A0A4U0ES33</accession>
<evidence type="ECO:0000313" key="3">
    <source>
        <dbReference type="EMBL" id="TJY34024.1"/>
    </source>
</evidence>
<feature type="domain" description="HYR-like" evidence="2">
    <location>
        <begin position="1232"/>
        <end position="1302"/>
    </location>
</feature>
<protein>
    <submittedName>
        <fullName evidence="3">Gliding motility-associated C-terminal domain-containing protein</fullName>
    </submittedName>
</protein>
<dbReference type="Proteomes" id="UP000307657">
    <property type="component" value="Unassembled WGS sequence"/>
</dbReference>
<dbReference type="EMBL" id="SUPL01000006">
    <property type="protein sequence ID" value="TJY34024.1"/>
    <property type="molecule type" value="Genomic_DNA"/>
</dbReference>
<evidence type="ECO:0000259" key="2">
    <source>
        <dbReference type="Pfam" id="PF23237"/>
    </source>
</evidence>
<dbReference type="OrthoDB" id="1236981at2"/>
<comment type="caution">
    <text evidence="3">The sequence shown here is derived from an EMBL/GenBank/DDBJ whole genome shotgun (WGS) entry which is preliminary data.</text>
</comment>
<organism evidence="3 4">
    <name type="scientific">Pontimicrobium aquaticum</name>
    <dbReference type="NCBI Taxonomy" id="2565367"/>
    <lineage>
        <taxon>Bacteria</taxon>
        <taxon>Pseudomonadati</taxon>
        <taxon>Bacteroidota</taxon>
        <taxon>Flavobacteriia</taxon>
        <taxon>Flavobacteriales</taxon>
        <taxon>Flavobacteriaceae</taxon>
        <taxon>Pontimicrobium</taxon>
    </lineage>
</organism>